<dbReference type="AlphaFoldDB" id="A0A420H7C1"/>
<reference evidence="2 3" key="1">
    <citation type="journal article" date="2018" name="BMC Genomics">
        <title>Comparative genome analyses reveal sequence features reflecting distinct modes of host-adaptation between dicot and monocot powdery mildew.</title>
        <authorList>
            <person name="Wu Y."/>
            <person name="Ma X."/>
            <person name="Pan Z."/>
            <person name="Kale S.D."/>
            <person name="Song Y."/>
            <person name="King H."/>
            <person name="Zhang Q."/>
            <person name="Presley C."/>
            <person name="Deng X."/>
            <person name="Wei C.I."/>
            <person name="Xiao S."/>
        </authorList>
    </citation>
    <scope>NUCLEOTIDE SEQUENCE [LARGE SCALE GENOMIC DNA]</scope>
    <source>
        <strain evidence="2">UMSG3</strain>
    </source>
</reference>
<feature type="compositionally biased region" description="Low complexity" evidence="1">
    <location>
        <begin position="7"/>
        <end position="20"/>
    </location>
</feature>
<evidence type="ECO:0000313" key="2">
    <source>
        <dbReference type="EMBL" id="RKF53326.1"/>
    </source>
</evidence>
<evidence type="ECO:0000256" key="1">
    <source>
        <dbReference type="SAM" id="MobiDB-lite"/>
    </source>
</evidence>
<protein>
    <submittedName>
        <fullName evidence="2">Uncharacterized protein</fullName>
    </submittedName>
</protein>
<evidence type="ECO:0000313" key="3">
    <source>
        <dbReference type="Proteomes" id="UP000283383"/>
    </source>
</evidence>
<accession>A0A420H7C1</accession>
<proteinExistence type="predicted"/>
<name>A0A420H7C1_9PEZI</name>
<gene>
    <name evidence="2" type="ORF">GcM3_219005</name>
</gene>
<comment type="caution">
    <text evidence="2">The sequence shown here is derived from an EMBL/GenBank/DDBJ whole genome shotgun (WGS) entry which is preliminary data.</text>
</comment>
<feature type="region of interest" description="Disordered" evidence="1">
    <location>
        <begin position="174"/>
        <end position="201"/>
    </location>
</feature>
<dbReference type="Proteomes" id="UP000283383">
    <property type="component" value="Unassembled WGS sequence"/>
</dbReference>
<keyword evidence="3" id="KW-1185">Reference proteome</keyword>
<sequence>MASSDNSATQKSSQGSSSRSPHAPKTEGPSLKMEMDHQEKELLEFIEGTTVAYMKKGPQVFLLEHWNKEAVPNEDSSSVAITSLAMAFVADWDSIPEVYGPSVVYDEIIDYFGHWTEAMFEKIASPYKQTFGEAFKRRGFKKDRLSVSKWIIKICDDENFIAPGDEHIKLSQPSLLTPTHQPTPPSHLNRYQQTPSHHEQS</sequence>
<dbReference type="EMBL" id="MCBQ01021976">
    <property type="protein sequence ID" value="RKF53326.1"/>
    <property type="molecule type" value="Genomic_DNA"/>
</dbReference>
<feature type="region of interest" description="Disordered" evidence="1">
    <location>
        <begin position="1"/>
        <end position="33"/>
    </location>
</feature>
<organism evidence="2 3">
    <name type="scientific">Golovinomyces cichoracearum</name>
    <dbReference type="NCBI Taxonomy" id="62708"/>
    <lineage>
        <taxon>Eukaryota</taxon>
        <taxon>Fungi</taxon>
        <taxon>Dikarya</taxon>
        <taxon>Ascomycota</taxon>
        <taxon>Pezizomycotina</taxon>
        <taxon>Leotiomycetes</taxon>
        <taxon>Erysiphales</taxon>
        <taxon>Erysiphaceae</taxon>
        <taxon>Golovinomyces</taxon>
    </lineage>
</organism>